<dbReference type="InterPro" id="IPR026036">
    <property type="entry name" value="PucC"/>
</dbReference>
<comment type="subcellular location">
    <subcellularLocation>
        <location evidence="1">Membrane</location>
        <topology evidence="1">Multi-pass membrane protein</topology>
    </subcellularLocation>
</comment>
<dbReference type="InterPro" id="IPR004896">
    <property type="entry name" value="PucC-rel"/>
</dbReference>
<gene>
    <name evidence="7" type="ORF">AUP74_02884</name>
</gene>
<dbReference type="GO" id="GO:0016020">
    <property type="term" value="C:membrane"/>
    <property type="evidence" value="ECO:0007669"/>
    <property type="project" value="UniProtKB-SubCell"/>
</dbReference>
<evidence type="ECO:0000256" key="3">
    <source>
        <dbReference type="ARBA" id="ARBA00022692"/>
    </source>
</evidence>
<evidence type="ECO:0000256" key="2">
    <source>
        <dbReference type="ARBA" id="ARBA00008412"/>
    </source>
</evidence>
<feature type="transmembrane region" description="Helical" evidence="6">
    <location>
        <begin position="155"/>
        <end position="175"/>
    </location>
</feature>
<evidence type="ECO:0000256" key="1">
    <source>
        <dbReference type="ARBA" id="ARBA00004141"/>
    </source>
</evidence>
<evidence type="ECO:0000313" key="7">
    <source>
        <dbReference type="EMBL" id="AOS98255.1"/>
    </source>
</evidence>
<dbReference type="CDD" id="cd06176">
    <property type="entry name" value="MFS_BCD_PucC-like"/>
    <property type="match status" value="1"/>
</dbReference>
<sequence>MDRFLLVLRAFQLTLPRAAAGWLFAILTSNFNRISIYELGITAVVITSLLGLYHFLSPFGVVLGRLADRVPLFGMHRTPYVLIGMLLSAAAVAVLPYIVVPMSQNPNELFGLSIPYITYIVAFLVLVLFGIGFAMAGANHLALVAEVIPERSRGLVTALIWTMLIIGMIASLQFIRGYMPTYDEQTMRSLYLLSIPVVGVTTLLGLIGVEKRRKPGEVIPGSGKLDAQEHSSLKDFTLDVVRNRTVRNFFCFIFLFMFGYSLQDNILEVFGADVLGMTVGETGRFQQIWGTGAIVGMFLMGALVFRGGISKISAITFGISGIGVSMFALAYGAYMAQASIVNYSLVGMGFFNGFALVGTLTSMMEFTTDHERGAYIGLWGFAIAFASGLASMAGGQMVTSLIESGLFAASDGFAIIFTVEGFVSLYSLYFLWQINAENFHKRISKDGLSNAMAADLG</sequence>
<feature type="transmembrane region" description="Helical" evidence="6">
    <location>
        <begin position="413"/>
        <end position="432"/>
    </location>
</feature>
<name>A0A1C9WAS2_9GAMM</name>
<keyword evidence="4 6" id="KW-1133">Transmembrane helix</keyword>
<evidence type="ECO:0000313" key="8">
    <source>
        <dbReference type="Proteomes" id="UP000095672"/>
    </source>
</evidence>
<dbReference type="AlphaFoldDB" id="A0A1C9WAS2"/>
<dbReference type="PANTHER" id="PTHR23538:SF1">
    <property type="entry name" value="44.5 KD BACTERIOCHLOROPHYLL SYNTHASE SUBUNIT"/>
    <property type="match status" value="1"/>
</dbReference>
<dbReference type="RefSeq" id="WP_069948136.1">
    <property type="nucleotide sequence ID" value="NZ_CP014143.1"/>
</dbReference>
<dbReference type="KEGG" id="micc:AUP74_02884"/>
<feature type="transmembrane region" description="Helical" evidence="6">
    <location>
        <begin position="373"/>
        <end position="393"/>
    </location>
</feature>
<comment type="similarity">
    <text evidence="2">Belongs to the PucC family.</text>
</comment>
<dbReference type="Pfam" id="PF03209">
    <property type="entry name" value="PUCC"/>
    <property type="match status" value="1"/>
</dbReference>
<keyword evidence="8" id="KW-1185">Reference proteome</keyword>
<evidence type="ECO:0000256" key="4">
    <source>
        <dbReference type="ARBA" id="ARBA00022989"/>
    </source>
</evidence>
<feature type="transmembrane region" description="Helical" evidence="6">
    <location>
        <begin position="190"/>
        <end position="209"/>
    </location>
</feature>
<protein>
    <submittedName>
        <fullName evidence="7">PUCC protein</fullName>
    </submittedName>
</protein>
<keyword evidence="5 6" id="KW-0472">Membrane</keyword>
<dbReference type="OrthoDB" id="144773at2"/>
<dbReference type="EMBL" id="CP014143">
    <property type="protein sequence ID" value="AOS98255.1"/>
    <property type="molecule type" value="Genomic_DNA"/>
</dbReference>
<feature type="transmembrane region" description="Helical" evidence="6">
    <location>
        <begin position="312"/>
        <end position="334"/>
    </location>
</feature>
<accession>A0A1C9WAS2</accession>
<organism evidence="7 8">
    <name type="scientific">Microbulbifer aggregans</name>
    <dbReference type="NCBI Taxonomy" id="1769779"/>
    <lineage>
        <taxon>Bacteria</taxon>
        <taxon>Pseudomonadati</taxon>
        <taxon>Pseudomonadota</taxon>
        <taxon>Gammaproteobacteria</taxon>
        <taxon>Cellvibrionales</taxon>
        <taxon>Microbulbiferaceae</taxon>
        <taxon>Microbulbifer</taxon>
    </lineage>
</organism>
<feature type="transmembrane region" description="Helical" evidence="6">
    <location>
        <begin position="80"/>
        <end position="99"/>
    </location>
</feature>
<feature type="transmembrane region" description="Helical" evidence="6">
    <location>
        <begin position="287"/>
        <end position="305"/>
    </location>
</feature>
<evidence type="ECO:0000256" key="6">
    <source>
        <dbReference type="SAM" id="Phobius"/>
    </source>
</evidence>
<reference evidence="8" key="1">
    <citation type="submission" date="2016-01" db="EMBL/GenBank/DDBJ databases">
        <title>Complete genome sequence of Microbulbifer sp. CCB-MM1, a halophile isolated from Matang Mangrove Forest, Perak.</title>
        <authorList>
            <person name="Moh T.H."/>
            <person name="Dinesh B."/>
            <person name="Lau N.-S."/>
            <person name="Go F."/>
            <person name="Alexander Chong S.-C."/>
        </authorList>
    </citation>
    <scope>NUCLEOTIDE SEQUENCE [LARGE SCALE GENOMIC DNA]</scope>
    <source>
        <strain evidence="8">CCB-MM1</strain>
    </source>
</reference>
<dbReference type="PATRIC" id="fig|1769779.3.peg.2859"/>
<feature type="transmembrane region" description="Helical" evidence="6">
    <location>
        <begin position="36"/>
        <end position="59"/>
    </location>
</feature>
<dbReference type="Gene3D" id="1.20.1250.20">
    <property type="entry name" value="MFS general substrate transporter like domains"/>
    <property type="match status" value="1"/>
</dbReference>
<evidence type="ECO:0000256" key="5">
    <source>
        <dbReference type="ARBA" id="ARBA00023136"/>
    </source>
</evidence>
<feature type="transmembrane region" description="Helical" evidence="6">
    <location>
        <begin position="119"/>
        <end position="143"/>
    </location>
</feature>
<dbReference type="PANTHER" id="PTHR23538">
    <property type="entry name" value="44.5 KD BACTERIOCHLOROPHYLL SYNTHASE SUBUNIT"/>
    <property type="match status" value="1"/>
</dbReference>
<dbReference type="InterPro" id="IPR036259">
    <property type="entry name" value="MFS_trans_sf"/>
</dbReference>
<keyword evidence="3 6" id="KW-0812">Transmembrane</keyword>
<dbReference type="Proteomes" id="UP000095672">
    <property type="component" value="Chromosome"/>
</dbReference>
<dbReference type="STRING" id="1769779.AUP74_02884"/>
<proteinExistence type="inferred from homology"/>
<feature type="transmembrane region" description="Helical" evidence="6">
    <location>
        <begin position="340"/>
        <end position="361"/>
    </location>
</feature>
<feature type="transmembrane region" description="Helical" evidence="6">
    <location>
        <begin position="249"/>
        <end position="267"/>
    </location>
</feature>
<dbReference type="SUPFAM" id="SSF103473">
    <property type="entry name" value="MFS general substrate transporter"/>
    <property type="match status" value="1"/>
</dbReference>